<dbReference type="SUPFAM" id="SSF54909">
    <property type="entry name" value="Dimeric alpha+beta barrel"/>
    <property type="match status" value="1"/>
</dbReference>
<proteinExistence type="predicted"/>
<dbReference type="AlphaFoldDB" id="A0A9Q2RX17"/>
<evidence type="ECO:0000313" key="1">
    <source>
        <dbReference type="EMBL" id="MBM2354654.1"/>
    </source>
</evidence>
<protein>
    <recommendedName>
        <fullName evidence="3">Antibiotic biosynthesis monooxygenase</fullName>
    </recommendedName>
</protein>
<name>A0A9Q2RX17_9RHOB</name>
<evidence type="ECO:0000313" key="2">
    <source>
        <dbReference type="Proteomes" id="UP000809337"/>
    </source>
</evidence>
<dbReference type="EMBL" id="JAFBWN010000004">
    <property type="protein sequence ID" value="MBM2354654.1"/>
    <property type="molecule type" value="Genomic_DNA"/>
</dbReference>
<sequence length="101" mass="10806">MPKHIIETVTFRLKDGVDRAAFAQSAIEMNAYVTGCAGFVARRLSTTDDGLWVEHIEWQDMTAAKAAAAGIGAAEANRPFLAAIDGPSVTMTHTELEVSVN</sequence>
<evidence type="ECO:0008006" key="3">
    <source>
        <dbReference type="Google" id="ProtNLM"/>
    </source>
</evidence>
<comment type="caution">
    <text evidence="1">The sequence shown here is derived from an EMBL/GenBank/DDBJ whole genome shotgun (WGS) entry which is preliminary data.</text>
</comment>
<gene>
    <name evidence="1" type="ORF">JQX14_08890</name>
</gene>
<organism evidence="1 2">
    <name type="scientific">Pseudosulfitobacter pseudonitzschiae</name>
    <dbReference type="NCBI Taxonomy" id="1402135"/>
    <lineage>
        <taxon>Bacteria</taxon>
        <taxon>Pseudomonadati</taxon>
        <taxon>Pseudomonadota</taxon>
        <taxon>Alphaproteobacteria</taxon>
        <taxon>Rhodobacterales</taxon>
        <taxon>Roseobacteraceae</taxon>
        <taxon>Pseudosulfitobacter</taxon>
    </lineage>
</organism>
<accession>A0A9Q2RX17</accession>
<dbReference type="Proteomes" id="UP000809337">
    <property type="component" value="Unassembled WGS sequence"/>
</dbReference>
<dbReference type="RefSeq" id="WP_231033631.1">
    <property type="nucleotide sequence ID" value="NZ_JAJNGX010000004.1"/>
</dbReference>
<reference evidence="1" key="1">
    <citation type="submission" date="2021-01" db="EMBL/GenBank/DDBJ databases">
        <title>Diatom-associated Roseobacters Show Island Model of Population Structure.</title>
        <authorList>
            <person name="Qu L."/>
            <person name="Feng X."/>
            <person name="Chen Y."/>
            <person name="Li L."/>
            <person name="Wang X."/>
            <person name="Hu Z."/>
            <person name="Wang H."/>
            <person name="Luo H."/>
        </authorList>
    </citation>
    <scope>NUCLEOTIDE SEQUENCE</scope>
    <source>
        <strain evidence="1">SM26-45</strain>
    </source>
</reference>
<dbReference type="InterPro" id="IPR011008">
    <property type="entry name" value="Dimeric_a/b-barrel"/>
</dbReference>